<organism evidence="4 5">
    <name type="scientific">Ralstonia pickettii</name>
    <name type="common">Burkholderia pickettii</name>
    <dbReference type="NCBI Taxonomy" id="329"/>
    <lineage>
        <taxon>Bacteria</taxon>
        <taxon>Pseudomonadati</taxon>
        <taxon>Pseudomonadota</taxon>
        <taxon>Betaproteobacteria</taxon>
        <taxon>Burkholderiales</taxon>
        <taxon>Burkholderiaceae</taxon>
        <taxon>Ralstonia</taxon>
    </lineage>
</organism>
<dbReference type="GO" id="GO:0043190">
    <property type="term" value="C:ATP-binding cassette (ABC) transporter complex"/>
    <property type="evidence" value="ECO:0007669"/>
    <property type="project" value="InterPro"/>
</dbReference>
<keyword evidence="2 3" id="KW-0732">Signal</keyword>
<gene>
    <name evidence="4" type="ORF">DEE74_17925</name>
</gene>
<feature type="signal peptide" evidence="3">
    <location>
        <begin position="1"/>
        <end position="25"/>
    </location>
</feature>
<reference evidence="4" key="1">
    <citation type="submission" date="2018-06" db="EMBL/GenBank/DDBJ databases">
        <authorList>
            <person name="O'Rourke A."/>
        </authorList>
    </citation>
    <scope>NUCLEOTIDE SEQUENCE</scope>
    <source>
        <strain evidence="4">132550021-3</strain>
    </source>
</reference>
<dbReference type="Proteomes" id="UP001199322">
    <property type="component" value="Unassembled WGS sequence"/>
</dbReference>
<dbReference type="RefSeq" id="WP_024973583.1">
    <property type="nucleotide sequence ID" value="NZ_JACBXL010000008.1"/>
</dbReference>
<evidence type="ECO:0000256" key="3">
    <source>
        <dbReference type="SAM" id="SignalP"/>
    </source>
</evidence>
<dbReference type="GO" id="GO:0055085">
    <property type="term" value="P:transmembrane transport"/>
    <property type="evidence" value="ECO:0007669"/>
    <property type="project" value="InterPro"/>
</dbReference>
<dbReference type="CDD" id="cd01071">
    <property type="entry name" value="PBP2_PhnD_like"/>
    <property type="match status" value="1"/>
</dbReference>
<name>A0A9Q3QL42_RALPI</name>
<dbReference type="SUPFAM" id="SSF53850">
    <property type="entry name" value="Periplasmic binding protein-like II"/>
    <property type="match status" value="1"/>
</dbReference>
<accession>A0A9Q3QL42</accession>
<dbReference type="AlphaFoldDB" id="A0A9Q3QL42"/>
<evidence type="ECO:0000256" key="1">
    <source>
        <dbReference type="ARBA" id="ARBA00007162"/>
    </source>
</evidence>
<proteinExistence type="inferred from homology"/>
<comment type="similarity">
    <text evidence="1">Belongs to the phosphate/phosphite/phosphonate binding protein family.</text>
</comment>
<comment type="caution">
    <text evidence="4">The sequence shown here is derived from an EMBL/GenBank/DDBJ whole genome shotgun (WGS) entry which is preliminary data.</text>
</comment>
<evidence type="ECO:0000313" key="4">
    <source>
        <dbReference type="EMBL" id="MBX3891744.1"/>
    </source>
</evidence>
<dbReference type="PANTHER" id="PTHR35841">
    <property type="entry name" value="PHOSPHONATES-BINDING PERIPLASMIC PROTEIN"/>
    <property type="match status" value="1"/>
</dbReference>
<dbReference type="Pfam" id="PF12974">
    <property type="entry name" value="Phosphonate-bd"/>
    <property type="match status" value="1"/>
</dbReference>
<dbReference type="NCBIfam" id="TIGR01098">
    <property type="entry name" value="3A0109s03R"/>
    <property type="match status" value="1"/>
</dbReference>
<evidence type="ECO:0000256" key="2">
    <source>
        <dbReference type="ARBA" id="ARBA00022729"/>
    </source>
</evidence>
<sequence length="291" mass="31666">MSRRTFLLQSAAIVATTLAAPAVFAQQRKLRFGVGPFMPTMEDTKRAFTPLFSYIAKQMGAPDFELAVSSDWAGLAVAMGSGQLDAAWMGPWGYVIANNATDCQAIATVKYDDKPTYHAIIIGRPDMDVSRFPDDTRGRSISFADLGSTSGWLIPTYYAARVWKIDPKAFWKYSEGAAHPANEIAVAAGQVDLATDYDRNRNAMIAAGRIKPDGTKVIWTSEPLPNDAFAVPKSAPREFAQKLQAVLTSLTTEQAKEVMPPRYTGFVSATHATYKMIEDAGIAVGRIKAKS</sequence>
<dbReference type="PANTHER" id="PTHR35841:SF1">
    <property type="entry name" value="PHOSPHONATES-BINDING PERIPLASMIC PROTEIN"/>
    <property type="match status" value="1"/>
</dbReference>
<dbReference type="EMBL" id="QGBI01000017">
    <property type="protein sequence ID" value="MBX3891744.1"/>
    <property type="molecule type" value="Genomic_DNA"/>
</dbReference>
<evidence type="ECO:0000313" key="5">
    <source>
        <dbReference type="Proteomes" id="UP001199322"/>
    </source>
</evidence>
<dbReference type="Gene3D" id="3.40.190.10">
    <property type="entry name" value="Periplasmic binding protein-like II"/>
    <property type="match status" value="2"/>
</dbReference>
<feature type="chain" id="PRO_5044465556" evidence="3">
    <location>
        <begin position="26"/>
        <end position="291"/>
    </location>
</feature>
<protein>
    <submittedName>
        <fullName evidence="4">Phosphate/phosphite/phosphonate ABC transporter substrate-binding protein</fullName>
    </submittedName>
</protein>
<dbReference type="InterPro" id="IPR005770">
    <property type="entry name" value="PhnD"/>
</dbReference>